<dbReference type="SUPFAM" id="SSF52402">
    <property type="entry name" value="Adenine nucleotide alpha hydrolases-like"/>
    <property type="match status" value="1"/>
</dbReference>
<evidence type="ECO:0000313" key="2">
    <source>
        <dbReference type="Proteomes" id="UP000607653"/>
    </source>
</evidence>
<dbReference type="InterPro" id="IPR014729">
    <property type="entry name" value="Rossmann-like_a/b/a_fold"/>
</dbReference>
<dbReference type="Gene3D" id="3.40.50.620">
    <property type="entry name" value="HUPs"/>
    <property type="match status" value="1"/>
</dbReference>
<dbReference type="AlphaFoldDB" id="A0A822XVT8"/>
<evidence type="ECO:0008006" key="3">
    <source>
        <dbReference type="Google" id="ProtNLM"/>
    </source>
</evidence>
<dbReference type="PANTHER" id="PTHR47382:SF3">
    <property type="entry name" value="ADENINE NUCLEOTIDE ALPHA HYDROLASES-LIKE SUPERFAMILY PROTEIN"/>
    <property type="match status" value="1"/>
</dbReference>
<accession>A0A822XVT8</accession>
<organism evidence="1 2">
    <name type="scientific">Nelumbo nucifera</name>
    <name type="common">Sacred lotus</name>
    <dbReference type="NCBI Taxonomy" id="4432"/>
    <lineage>
        <taxon>Eukaryota</taxon>
        <taxon>Viridiplantae</taxon>
        <taxon>Streptophyta</taxon>
        <taxon>Embryophyta</taxon>
        <taxon>Tracheophyta</taxon>
        <taxon>Spermatophyta</taxon>
        <taxon>Magnoliopsida</taxon>
        <taxon>Proteales</taxon>
        <taxon>Nelumbonaceae</taxon>
        <taxon>Nelumbo</taxon>
    </lineage>
</organism>
<dbReference type="CDD" id="cd01989">
    <property type="entry name" value="USP_STK_Ubox_N"/>
    <property type="match status" value="1"/>
</dbReference>
<evidence type="ECO:0000313" key="1">
    <source>
        <dbReference type="EMBL" id="DAD23863.1"/>
    </source>
</evidence>
<proteinExistence type="predicted"/>
<reference evidence="1 2" key="1">
    <citation type="journal article" date="2020" name="Mol. Biol. Evol.">
        <title>Distinct Expression and Methylation Patterns for Genes with Different Fates following a Single Whole-Genome Duplication in Flowering Plants.</title>
        <authorList>
            <person name="Shi T."/>
            <person name="Rahmani R.S."/>
            <person name="Gugger P.F."/>
            <person name="Wang M."/>
            <person name="Li H."/>
            <person name="Zhang Y."/>
            <person name="Li Z."/>
            <person name="Wang Q."/>
            <person name="Van de Peer Y."/>
            <person name="Marchal K."/>
            <person name="Chen J."/>
        </authorList>
    </citation>
    <scope>NUCLEOTIDE SEQUENCE [LARGE SCALE GENOMIC DNA]</scope>
    <source>
        <tissue evidence="1">Leaf</tissue>
    </source>
</reference>
<dbReference type="Proteomes" id="UP000607653">
    <property type="component" value="Unassembled WGS sequence"/>
</dbReference>
<sequence length="210" mass="23651">MGSGSERTLSNEIEEDEDDLFDFDFRRPIAIVKEEAKVDMGSAQLQPGDHDKVYVAVGKNHWSMDALLWTLNNLTKPSTFVHLIHVFPEVRYIPTPLGNVPKGQVKTEMVEAYVNQVRMYRRGLLQKFLDTCSAFKVSADILLIESDLKAKAVLDLIPVLNIRKLVMGTPRSSLRNLRRGSPVAHGISKNAPDFCEVKLICEGKELVMTR</sequence>
<dbReference type="EMBL" id="DUZY01000001">
    <property type="protein sequence ID" value="DAD23863.1"/>
    <property type="molecule type" value="Genomic_DNA"/>
</dbReference>
<name>A0A822XVT8_NELNU</name>
<keyword evidence="2" id="KW-1185">Reference proteome</keyword>
<protein>
    <recommendedName>
        <fullName evidence="3">U-box domain-containing protein 35-like</fullName>
    </recommendedName>
</protein>
<dbReference type="PANTHER" id="PTHR47382">
    <property type="entry name" value="U-BOX DOMAIN-CONTAINING PROTEIN 52-LIKE"/>
    <property type="match status" value="1"/>
</dbReference>
<comment type="caution">
    <text evidence="1">The sequence shown here is derived from an EMBL/GenBank/DDBJ whole genome shotgun (WGS) entry which is preliminary data.</text>
</comment>
<gene>
    <name evidence="1" type="ORF">HUJ06_025326</name>
</gene>